<reference evidence="2 3" key="1">
    <citation type="submission" date="2014-04" db="EMBL/GenBank/DDBJ databases">
        <title>Evolutionary Origins and Diversification of the Mycorrhizal Mutualists.</title>
        <authorList>
            <consortium name="DOE Joint Genome Institute"/>
            <consortium name="Mycorrhizal Genomics Consortium"/>
            <person name="Kohler A."/>
            <person name="Kuo A."/>
            <person name="Nagy L.G."/>
            <person name="Floudas D."/>
            <person name="Copeland A."/>
            <person name="Barry K.W."/>
            <person name="Cichocki N."/>
            <person name="Veneault-Fourrey C."/>
            <person name="LaButti K."/>
            <person name="Lindquist E.A."/>
            <person name="Lipzen A."/>
            <person name="Lundell T."/>
            <person name="Morin E."/>
            <person name="Murat C."/>
            <person name="Riley R."/>
            <person name="Ohm R."/>
            <person name="Sun H."/>
            <person name="Tunlid A."/>
            <person name="Henrissat B."/>
            <person name="Grigoriev I.V."/>
            <person name="Hibbett D.S."/>
            <person name="Martin F."/>
        </authorList>
    </citation>
    <scope>NUCLEOTIDE SEQUENCE [LARGE SCALE GENOMIC DNA]</scope>
    <source>
        <strain evidence="2 3">FD-317 M1</strain>
    </source>
</reference>
<dbReference type="EMBL" id="KN834826">
    <property type="protein sequence ID" value="KIK53644.1"/>
    <property type="molecule type" value="Genomic_DNA"/>
</dbReference>
<gene>
    <name evidence="2" type="ORF">GYMLUDRAFT_178677</name>
</gene>
<evidence type="ECO:0000313" key="3">
    <source>
        <dbReference type="Proteomes" id="UP000053593"/>
    </source>
</evidence>
<evidence type="ECO:0000259" key="1">
    <source>
        <dbReference type="Pfam" id="PF18802"/>
    </source>
</evidence>
<sequence length="141" mass="16195">MHKRFTQAQHWRTEVIPRILRPYMDILAHTNNLRDEPVAVDCNCTCLTAASIKSIIVVRFYRLERITLETCACRPVPDQLVARGLFPCAPIDPSLAVEMRILEFVSLLFLRVSPNNTAWCGALEEFLQKQGYHMMGKVSYN</sequence>
<dbReference type="AlphaFoldDB" id="A0A0D0BVF6"/>
<dbReference type="HOGENOM" id="CLU_004552_6_2_1"/>
<dbReference type="InterPro" id="IPR041320">
    <property type="entry name" value="CxC1"/>
</dbReference>
<proteinExistence type="predicted"/>
<dbReference type="OrthoDB" id="3200967at2759"/>
<dbReference type="Proteomes" id="UP000053593">
    <property type="component" value="Unassembled WGS sequence"/>
</dbReference>
<evidence type="ECO:0000313" key="2">
    <source>
        <dbReference type="EMBL" id="KIK53644.1"/>
    </source>
</evidence>
<organism evidence="2 3">
    <name type="scientific">Collybiopsis luxurians FD-317 M1</name>
    <dbReference type="NCBI Taxonomy" id="944289"/>
    <lineage>
        <taxon>Eukaryota</taxon>
        <taxon>Fungi</taxon>
        <taxon>Dikarya</taxon>
        <taxon>Basidiomycota</taxon>
        <taxon>Agaricomycotina</taxon>
        <taxon>Agaricomycetes</taxon>
        <taxon>Agaricomycetidae</taxon>
        <taxon>Agaricales</taxon>
        <taxon>Marasmiineae</taxon>
        <taxon>Omphalotaceae</taxon>
        <taxon>Collybiopsis</taxon>
        <taxon>Collybiopsis luxurians</taxon>
    </lineage>
</organism>
<feature type="domain" description="CxC1-like cysteine cluster associated with KDZ transposases" evidence="1">
    <location>
        <begin position="39"/>
        <end position="130"/>
    </location>
</feature>
<name>A0A0D0BVF6_9AGAR</name>
<dbReference type="Pfam" id="PF18802">
    <property type="entry name" value="CxC1"/>
    <property type="match status" value="1"/>
</dbReference>
<protein>
    <recommendedName>
        <fullName evidence="1">CxC1-like cysteine cluster associated with KDZ transposases domain-containing protein</fullName>
    </recommendedName>
</protein>
<accession>A0A0D0BVF6</accession>
<keyword evidence="3" id="KW-1185">Reference proteome</keyword>